<dbReference type="Proteomes" id="UP000190816">
    <property type="component" value="Unassembled WGS sequence"/>
</dbReference>
<dbReference type="PROSITE" id="PS51257">
    <property type="entry name" value="PROKAR_LIPOPROTEIN"/>
    <property type="match status" value="1"/>
</dbReference>
<comment type="caution">
    <text evidence="1">The sequence shown here is derived from an EMBL/GenBank/DDBJ whole genome shotgun (WGS) entry which is preliminary data.</text>
</comment>
<dbReference type="KEGG" id="ego:BBD34_14080"/>
<protein>
    <recommendedName>
        <fullName evidence="3">Lipoprotein</fullName>
    </recommendedName>
</protein>
<accession>A0AAJ3NCD1</accession>
<proteinExistence type="predicted"/>
<evidence type="ECO:0000313" key="1">
    <source>
        <dbReference type="EMBL" id="OPB75429.1"/>
    </source>
</evidence>
<name>A0AAJ3NCD1_9FLAO</name>
<dbReference type="EMBL" id="MAIC01000014">
    <property type="protein sequence ID" value="OPB75429.1"/>
    <property type="molecule type" value="Genomic_DNA"/>
</dbReference>
<reference evidence="1 2" key="1">
    <citation type="submission" date="2016-06" db="EMBL/GenBank/DDBJ databases">
        <authorList>
            <person name="Nicholson A.C."/>
        </authorList>
    </citation>
    <scope>NUCLEOTIDE SEQUENCE [LARGE SCALE GENOMIC DNA]</scope>
    <source>
        <strain evidence="1 2">G4123</strain>
    </source>
</reference>
<organism evidence="1 2">
    <name type="scientific">Elizabethkingia ursingii</name>
    <dbReference type="NCBI Taxonomy" id="1756150"/>
    <lineage>
        <taxon>Bacteria</taxon>
        <taxon>Pseudomonadati</taxon>
        <taxon>Bacteroidota</taxon>
        <taxon>Flavobacteriia</taxon>
        <taxon>Flavobacteriales</taxon>
        <taxon>Weeksellaceae</taxon>
        <taxon>Elizabethkingia</taxon>
    </lineage>
</organism>
<sequence>MKKIIISLIVFMSMGCSEYKEKKDTQTTIADNQSKNIKNDVSCQVKIISEGLIEIILTNISQKETSFKFPSLFLQTGNDASDTKDQFVDEFVITCNKIKDASINGNKIMMDKNCTVFLKEKEQLECHYKIPVQKRGKYYLTLENSLKIDLLTKSIILK</sequence>
<evidence type="ECO:0000313" key="2">
    <source>
        <dbReference type="Proteomes" id="UP000190816"/>
    </source>
</evidence>
<dbReference type="RefSeq" id="WP_078403947.1">
    <property type="nucleotide sequence ID" value="NZ_CP016377.1"/>
</dbReference>
<gene>
    <name evidence="1" type="ORF">BAY32_07830</name>
</gene>
<dbReference type="AlphaFoldDB" id="A0AAJ3NCD1"/>
<evidence type="ECO:0008006" key="3">
    <source>
        <dbReference type="Google" id="ProtNLM"/>
    </source>
</evidence>